<dbReference type="PANTHER" id="PTHR44846:SF1">
    <property type="entry name" value="MANNOSYL-D-GLYCERATE TRANSPORT_METABOLISM SYSTEM REPRESSOR MNGR-RELATED"/>
    <property type="match status" value="1"/>
</dbReference>
<comment type="caution">
    <text evidence="5">The sequence shown here is derived from an EMBL/GenBank/DDBJ whole genome shotgun (WGS) entry which is preliminary data.</text>
</comment>
<reference evidence="5" key="1">
    <citation type="journal article" date="2021" name="Antonie Van Leeuwenhoek">
        <title>Draft genome and description of Waterburya agarophytonicola gen. nov. sp. nov. (Pleurocapsales, Cyanobacteria): a seaweed symbiont.</title>
        <authorList>
            <person name="Bonthond G."/>
            <person name="Shalygin S."/>
            <person name="Bayer T."/>
            <person name="Weinberger F."/>
        </authorList>
    </citation>
    <scope>NUCLEOTIDE SEQUENCE</scope>
    <source>
        <strain evidence="5">KI4</strain>
    </source>
</reference>
<dbReference type="InterPro" id="IPR050679">
    <property type="entry name" value="Bact_HTH_transcr_reg"/>
</dbReference>
<dbReference type="Pfam" id="PF00392">
    <property type="entry name" value="GntR"/>
    <property type="match status" value="1"/>
</dbReference>
<dbReference type="PROSITE" id="PS50949">
    <property type="entry name" value="HTH_GNTR"/>
    <property type="match status" value="1"/>
</dbReference>
<dbReference type="InterPro" id="IPR012702">
    <property type="entry name" value="CP_lyase_PhnF"/>
</dbReference>
<evidence type="ECO:0000256" key="1">
    <source>
        <dbReference type="ARBA" id="ARBA00023015"/>
    </source>
</evidence>
<dbReference type="Proteomes" id="UP000729733">
    <property type="component" value="Unassembled WGS sequence"/>
</dbReference>
<dbReference type="PRINTS" id="PR00035">
    <property type="entry name" value="HTHGNTR"/>
</dbReference>
<name>A0A964BQQ6_9CYAN</name>
<dbReference type="SMART" id="SM00345">
    <property type="entry name" value="HTH_GNTR"/>
    <property type="match status" value="1"/>
</dbReference>
<dbReference type="GO" id="GO:0045892">
    <property type="term" value="P:negative regulation of DNA-templated transcription"/>
    <property type="evidence" value="ECO:0007669"/>
    <property type="project" value="TreeGrafter"/>
</dbReference>
<dbReference type="InterPro" id="IPR000524">
    <property type="entry name" value="Tscrpt_reg_HTH_GntR"/>
</dbReference>
<dbReference type="InterPro" id="IPR036390">
    <property type="entry name" value="WH_DNA-bd_sf"/>
</dbReference>
<keyword evidence="1" id="KW-0805">Transcription regulation</keyword>
<evidence type="ECO:0000256" key="2">
    <source>
        <dbReference type="ARBA" id="ARBA00023125"/>
    </source>
</evidence>
<dbReference type="Pfam" id="PF07702">
    <property type="entry name" value="UTRA"/>
    <property type="match status" value="1"/>
</dbReference>
<dbReference type="InterPro" id="IPR011663">
    <property type="entry name" value="UTRA"/>
</dbReference>
<dbReference type="NCBIfam" id="TIGR02325">
    <property type="entry name" value="C_P_lyase_phnF"/>
    <property type="match status" value="1"/>
</dbReference>
<dbReference type="InterPro" id="IPR028978">
    <property type="entry name" value="Chorismate_lyase_/UTRA_dom_sf"/>
</dbReference>
<dbReference type="SUPFAM" id="SSF46785">
    <property type="entry name" value="Winged helix' DNA-binding domain"/>
    <property type="match status" value="1"/>
</dbReference>
<evidence type="ECO:0000313" key="6">
    <source>
        <dbReference type="Proteomes" id="UP000729733"/>
    </source>
</evidence>
<organism evidence="5 6">
    <name type="scientific">Waterburya agarophytonicola KI4</name>
    <dbReference type="NCBI Taxonomy" id="2874699"/>
    <lineage>
        <taxon>Bacteria</taxon>
        <taxon>Bacillati</taxon>
        <taxon>Cyanobacteriota</taxon>
        <taxon>Cyanophyceae</taxon>
        <taxon>Pleurocapsales</taxon>
        <taxon>Hyellaceae</taxon>
        <taxon>Waterburya</taxon>
        <taxon>Waterburya agarophytonicola</taxon>
    </lineage>
</organism>
<evidence type="ECO:0000313" key="5">
    <source>
        <dbReference type="EMBL" id="MCC0177096.1"/>
    </source>
</evidence>
<dbReference type="PANTHER" id="PTHR44846">
    <property type="entry name" value="MANNOSYL-D-GLYCERATE TRANSPORT/METABOLISM SYSTEM REPRESSOR MNGR-RELATED"/>
    <property type="match status" value="1"/>
</dbReference>
<dbReference type="RefSeq" id="WP_229640133.1">
    <property type="nucleotide sequence ID" value="NZ_JADWDC010000016.1"/>
</dbReference>
<dbReference type="InterPro" id="IPR036388">
    <property type="entry name" value="WH-like_DNA-bd_sf"/>
</dbReference>
<protein>
    <submittedName>
        <fullName evidence="5">Phosphonate metabolism transcriptional regulator PhnF</fullName>
    </submittedName>
</protein>
<proteinExistence type="predicted"/>
<accession>A0A964BQQ6</accession>
<keyword evidence="6" id="KW-1185">Reference proteome</keyword>
<dbReference type="Gene3D" id="3.40.1410.10">
    <property type="entry name" value="Chorismate lyase-like"/>
    <property type="match status" value="1"/>
</dbReference>
<dbReference type="AlphaFoldDB" id="A0A964BQQ6"/>
<sequence length="245" mass="27848">MNKPIYTRIANELRTNIEEAVYQSGDKLPTEKNLSERFNVNRHTIRNAIALLKDEGLIRVDRGRGMFVAKTPIKYPIGERVRYNESLEAQGIKASYEKLKAVEIPSDKAIADALKIDLGAPVVLIERVGLANDRPISIGSSYFPSELFPDLIKFWENYRSISKLLKEIYDRDHIRRSTTVCARIVREADARLLQIPANQPILLAQSINCDALRAGVANRDEKIVEYGVTRFSGEMMELVFRTIKN</sequence>
<evidence type="ECO:0000256" key="3">
    <source>
        <dbReference type="ARBA" id="ARBA00023163"/>
    </source>
</evidence>
<keyword evidence="3" id="KW-0804">Transcription</keyword>
<dbReference type="CDD" id="cd07377">
    <property type="entry name" value="WHTH_GntR"/>
    <property type="match status" value="1"/>
</dbReference>
<dbReference type="GO" id="GO:0003700">
    <property type="term" value="F:DNA-binding transcription factor activity"/>
    <property type="evidence" value="ECO:0007669"/>
    <property type="project" value="InterPro"/>
</dbReference>
<dbReference type="SUPFAM" id="SSF64288">
    <property type="entry name" value="Chorismate lyase-like"/>
    <property type="match status" value="1"/>
</dbReference>
<dbReference type="GO" id="GO:0003677">
    <property type="term" value="F:DNA binding"/>
    <property type="evidence" value="ECO:0007669"/>
    <property type="project" value="UniProtKB-KW"/>
</dbReference>
<gene>
    <name evidence="5" type="primary">phnF</name>
    <name evidence="5" type="ORF">I4641_08915</name>
</gene>
<keyword evidence="2" id="KW-0238">DNA-binding</keyword>
<dbReference type="SMART" id="SM00866">
    <property type="entry name" value="UTRA"/>
    <property type="match status" value="1"/>
</dbReference>
<evidence type="ECO:0000259" key="4">
    <source>
        <dbReference type="PROSITE" id="PS50949"/>
    </source>
</evidence>
<dbReference type="EMBL" id="JADWDC010000016">
    <property type="protein sequence ID" value="MCC0177096.1"/>
    <property type="molecule type" value="Genomic_DNA"/>
</dbReference>
<feature type="domain" description="HTH gntR-type" evidence="4">
    <location>
        <begin position="3"/>
        <end position="71"/>
    </location>
</feature>
<dbReference type="Gene3D" id="1.10.10.10">
    <property type="entry name" value="Winged helix-like DNA-binding domain superfamily/Winged helix DNA-binding domain"/>
    <property type="match status" value="1"/>
</dbReference>